<evidence type="ECO:0000259" key="2">
    <source>
        <dbReference type="SMART" id="SM00014"/>
    </source>
</evidence>
<protein>
    <submittedName>
        <fullName evidence="3">Phosphatase PAP2 family protein</fullName>
    </submittedName>
</protein>
<sequence length="231" mass="25833">MDIRNSKMAWGLLVLSFLFFIILIVAVNGQENLSFETGLTEFIDTLFPASFNPFWEGISYLGDKMGIGIIALLFILFLWWKKKDYTGIAAFVLCVGLGNELNKWVKDLVARPRPVTADAMEADSFSFPSGHAMVGLLLYLFIAHILANEIKGNVGKLILAAASFLLIILIGISRIVLGAHYPTDVIGGYLLGGIWLFLWVSLYETFKDRLNKQEKKVGTSLNRYFVKTNNL</sequence>
<dbReference type="Pfam" id="PF01569">
    <property type="entry name" value="PAP2"/>
    <property type="match status" value="1"/>
</dbReference>
<dbReference type="RefSeq" id="WP_212118854.1">
    <property type="nucleotide sequence ID" value="NZ_JAGTPX020000005.1"/>
</dbReference>
<dbReference type="AlphaFoldDB" id="A0A941JLN8"/>
<dbReference type="Gene3D" id="1.20.144.10">
    <property type="entry name" value="Phosphatidic acid phosphatase type 2/haloperoxidase"/>
    <property type="match status" value="2"/>
</dbReference>
<feature type="transmembrane region" description="Helical" evidence="1">
    <location>
        <begin position="125"/>
        <end position="146"/>
    </location>
</feature>
<evidence type="ECO:0000313" key="3">
    <source>
        <dbReference type="EMBL" id="MBR8670003.1"/>
    </source>
</evidence>
<feature type="transmembrane region" description="Helical" evidence="1">
    <location>
        <begin position="87"/>
        <end position="105"/>
    </location>
</feature>
<gene>
    <name evidence="3" type="ORF">KD144_10645</name>
</gene>
<evidence type="ECO:0000256" key="1">
    <source>
        <dbReference type="SAM" id="Phobius"/>
    </source>
</evidence>
<dbReference type="InterPro" id="IPR000326">
    <property type="entry name" value="PAP2/HPO"/>
</dbReference>
<dbReference type="EMBL" id="JAGTPX010000009">
    <property type="protein sequence ID" value="MBR8670003.1"/>
    <property type="molecule type" value="Genomic_DNA"/>
</dbReference>
<comment type="caution">
    <text evidence="3">The sequence shown here is derived from an EMBL/GenBank/DDBJ whole genome shotgun (WGS) entry which is preliminary data.</text>
</comment>
<organism evidence="3">
    <name type="scientific">Niallia circulans</name>
    <name type="common">Bacillus circulans</name>
    <dbReference type="NCBI Taxonomy" id="1397"/>
    <lineage>
        <taxon>Bacteria</taxon>
        <taxon>Bacillati</taxon>
        <taxon>Bacillota</taxon>
        <taxon>Bacilli</taxon>
        <taxon>Bacillales</taxon>
        <taxon>Bacillaceae</taxon>
        <taxon>Niallia</taxon>
    </lineage>
</organism>
<keyword evidence="1" id="KW-0812">Transmembrane</keyword>
<feature type="transmembrane region" description="Helical" evidence="1">
    <location>
        <begin position="186"/>
        <end position="206"/>
    </location>
</feature>
<dbReference type="SUPFAM" id="SSF48317">
    <property type="entry name" value="Acid phosphatase/Vanadium-dependent haloperoxidase"/>
    <property type="match status" value="1"/>
</dbReference>
<dbReference type="PANTHER" id="PTHR14969:SF13">
    <property type="entry name" value="AT30094P"/>
    <property type="match status" value="1"/>
</dbReference>
<accession>A0A941JLN8</accession>
<dbReference type="PANTHER" id="PTHR14969">
    <property type="entry name" value="SPHINGOSINE-1-PHOSPHATE PHOSPHOHYDROLASE"/>
    <property type="match status" value="1"/>
</dbReference>
<reference evidence="3" key="1">
    <citation type="submission" date="2021-04" db="EMBL/GenBank/DDBJ databases">
        <title>Genomic analysis of electroactive and textile dye degrading Bacillus circulans strain: DC10 isolated from constructed wetland-microbial fuel cells treating textile dye wastewaters.</title>
        <authorList>
            <person name="Patel D.U."/>
            <person name="Desai C.R."/>
        </authorList>
    </citation>
    <scope>NUCLEOTIDE SEQUENCE</scope>
    <source>
        <strain evidence="3">DC10</strain>
    </source>
</reference>
<feature type="domain" description="Phosphatidic acid phosphatase type 2/haloperoxidase" evidence="2">
    <location>
        <begin position="86"/>
        <end position="200"/>
    </location>
</feature>
<name>A0A941JLN8_NIACI</name>
<dbReference type="InterPro" id="IPR036938">
    <property type="entry name" value="PAP2/HPO_sf"/>
</dbReference>
<dbReference type="CDD" id="cd03392">
    <property type="entry name" value="PAP2_like_2"/>
    <property type="match status" value="1"/>
</dbReference>
<keyword evidence="1" id="KW-0472">Membrane</keyword>
<feature type="transmembrane region" description="Helical" evidence="1">
    <location>
        <begin position="58"/>
        <end position="80"/>
    </location>
</feature>
<feature type="transmembrane region" description="Helical" evidence="1">
    <location>
        <begin position="158"/>
        <end position="180"/>
    </location>
</feature>
<proteinExistence type="predicted"/>
<keyword evidence="1" id="KW-1133">Transmembrane helix</keyword>
<dbReference type="SMART" id="SM00014">
    <property type="entry name" value="acidPPc"/>
    <property type="match status" value="1"/>
</dbReference>